<dbReference type="RefSeq" id="WP_345648054.1">
    <property type="nucleotide sequence ID" value="NZ_BAABEP010000023.1"/>
</dbReference>
<dbReference type="PANTHER" id="PTHR11712">
    <property type="entry name" value="POLYKETIDE SYNTHASE-RELATED"/>
    <property type="match status" value="1"/>
</dbReference>
<dbReference type="CDD" id="cd00834">
    <property type="entry name" value="KAS_I_II"/>
    <property type="match status" value="1"/>
</dbReference>
<dbReference type="PANTHER" id="PTHR11712:SF347">
    <property type="entry name" value="BETA KETOACYL-ACYL CARRIER PROTEIN SYNTHASE"/>
    <property type="match status" value="1"/>
</dbReference>
<sequence length="427" mass="42945">MSGDAGARPDRARVAVTGLGVKCPAGTGVEEVYAAVLAARSTAVLVPDLAEAGLSARIACLVPEFDLAPYLPRRELRQADRATRLLLCAAVDAVEDAGRAALGALPAARVGVQVGTGIGGLPTMEDNTVGHHAEPMAMPVHTVPRTMSNAAACRVAMRYGFRGACTTYATSCASGTTAIGEAARRIRHGELDAAVAGGVDAAVSRVVMGGFAKMRALSVRNDAPERASRPFDAERDGFVMGEGAAALVLERWDLAVARGARIHGEVAGYAANCDAFHIVAPHEDGAVAAECMRGALADAGLAPGDVGHVSAHGTSTVLNDRAEARAVARCFPAGPPPLTAVKGVTGHLIGGSGALEAVLGLLCAARGTVPRVANTRAAPDGDQVDVVTGAARRIAPGLPVLSNSFGFGGQNACVVLVPGPGAAAGSG</sequence>
<gene>
    <name evidence="5" type="primary">fabF_1</name>
    <name evidence="5" type="ORF">GCM10023082_35770</name>
</gene>
<dbReference type="InterPro" id="IPR014031">
    <property type="entry name" value="Ketoacyl_synth_C"/>
</dbReference>
<dbReference type="Gene3D" id="3.40.47.10">
    <property type="match status" value="1"/>
</dbReference>
<protein>
    <submittedName>
        <fullName evidence="5">Beta-ketoacyl-ACP synthase II</fullName>
    </submittedName>
</protein>
<evidence type="ECO:0000256" key="2">
    <source>
        <dbReference type="ARBA" id="ARBA00022679"/>
    </source>
</evidence>
<dbReference type="InterPro" id="IPR016039">
    <property type="entry name" value="Thiolase-like"/>
</dbReference>
<keyword evidence="6" id="KW-1185">Reference proteome</keyword>
<dbReference type="SMART" id="SM00825">
    <property type="entry name" value="PKS_KS"/>
    <property type="match status" value="1"/>
</dbReference>
<evidence type="ECO:0000259" key="4">
    <source>
        <dbReference type="PROSITE" id="PS52004"/>
    </source>
</evidence>
<dbReference type="InterPro" id="IPR014030">
    <property type="entry name" value="Ketoacyl_synth_N"/>
</dbReference>
<keyword evidence="2 3" id="KW-0808">Transferase</keyword>
<dbReference type="Pfam" id="PF00109">
    <property type="entry name" value="ketoacyl-synt"/>
    <property type="match status" value="1"/>
</dbReference>
<dbReference type="Pfam" id="PF02801">
    <property type="entry name" value="Ketoacyl-synt_C"/>
    <property type="match status" value="1"/>
</dbReference>
<dbReference type="SUPFAM" id="SSF53901">
    <property type="entry name" value="Thiolase-like"/>
    <property type="match status" value="2"/>
</dbReference>
<accession>A0ABP7FBM6</accession>
<organism evidence="5 6">
    <name type="scientific">Streptomyces tremellae</name>
    <dbReference type="NCBI Taxonomy" id="1124239"/>
    <lineage>
        <taxon>Bacteria</taxon>
        <taxon>Bacillati</taxon>
        <taxon>Actinomycetota</taxon>
        <taxon>Actinomycetes</taxon>
        <taxon>Kitasatosporales</taxon>
        <taxon>Streptomycetaceae</taxon>
        <taxon>Streptomyces</taxon>
    </lineage>
</organism>
<dbReference type="NCBIfam" id="NF005589">
    <property type="entry name" value="PRK07314.1"/>
    <property type="match status" value="1"/>
</dbReference>
<comment type="caution">
    <text evidence="5">The sequence shown here is derived from an EMBL/GenBank/DDBJ whole genome shotgun (WGS) entry which is preliminary data.</text>
</comment>
<evidence type="ECO:0000256" key="1">
    <source>
        <dbReference type="ARBA" id="ARBA00008467"/>
    </source>
</evidence>
<evidence type="ECO:0000256" key="3">
    <source>
        <dbReference type="RuleBase" id="RU003694"/>
    </source>
</evidence>
<dbReference type="InterPro" id="IPR020841">
    <property type="entry name" value="PKS_Beta-ketoAc_synthase_dom"/>
</dbReference>
<evidence type="ECO:0000313" key="6">
    <source>
        <dbReference type="Proteomes" id="UP001499884"/>
    </source>
</evidence>
<evidence type="ECO:0000313" key="5">
    <source>
        <dbReference type="EMBL" id="GAA3735470.1"/>
    </source>
</evidence>
<dbReference type="Proteomes" id="UP001499884">
    <property type="component" value="Unassembled WGS sequence"/>
</dbReference>
<proteinExistence type="inferred from homology"/>
<reference evidence="6" key="1">
    <citation type="journal article" date="2019" name="Int. J. Syst. Evol. Microbiol.">
        <title>The Global Catalogue of Microorganisms (GCM) 10K type strain sequencing project: providing services to taxonomists for standard genome sequencing and annotation.</title>
        <authorList>
            <consortium name="The Broad Institute Genomics Platform"/>
            <consortium name="The Broad Institute Genome Sequencing Center for Infectious Disease"/>
            <person name="Wu L."/>
            <person name="Ma J."/>
        </authorList>
    </citation>
    <scope>NUCLEOTIDE SEQUENCE [LARGE SCALE GENOMIC DNA]</scope>
    <source>
        <strain evidence="6">JCM 30846</strain>
    </source>
</reference>
<feature type="domain" description="Ketosynthase family 3 (KS3)" evidence="4">
    <location>
        <begin position="11"/>
        <end position="418"/>
    </location>
</feature>
<dbReference type="InterPro" id="IPR000794">
    <property type="entry name" value="Beta-ketoacyl_synthase"/>
</dbReference>
<name>A0ABP7FBM6_9ACTN</name>
<dbReference type="PROSITE" id="PS52004">
    <property type="entry name" value="KS3_2"/>
    <property type="match status" value="1"/>
</dbReference>
<dbReference type="EMBL" id="BAABEP010000023">
    <property type="protein sequence ID" value="GAA3735470.1"/>
    <property type="molecule type" value="Genomic_DNA"/>
</dbReference>
<comment type="similarity">
    <text evidence="1 3">Belongs to the thiolase-like superfamily. Beta-ketoacyl-ACP synthases family.</text>
</comment>